<keyword evidence="2" id="KW-1185">Reference proteome</keyword>
<protein>
    <submittedName>
        <fullName evidence="1">Uncharacterized protein</fullName>
    </submittedName>
</protein>
<dbReference type="AlphaFoldDB" id="A0A9K3PLN8"/>
<dbReference type="Proteomes" id="UP000693970">
    <property type="component" value="Unassembled WGS sequence"/>
</dbReference>
<sequence>MSKDIAREIVAMAKIDHPSSDLELRVLSCGSILFKIFMDIEGGQPVWVITKSGNQYAERAVFDASNVNAVIALILSHRIHSVCLCAYFKNGSASSKPIAKWLFRTSDSQSDPSERSIVIEALSVLRTSP</sequence>
<name>A0A9K3PLN8_9STRA</name>
<dbReference type="EMBL" id="JAGRRH010000019">
    <property type="protein sequence ID" value="KAG7349574.1"/>
    <property type="molecule type" value="Genomic_DNA"/>
</dbReference>
<evidence type="ECO:0000313" key="2">
    <source>
        <dbReference type="Proteomes" id="UP000693970"/>
    </source>
</evidence>
<reference evidence="1" key="1">
    <citation type="journal article" date="2021" name="Sci. Rep.">
        <title>Diploid genomic architecture of Nitzschia inconspicua, an elite biomass production diatom.</title>
        <authorList>
            <person name="Oliver A."/>
            <person name="Podell S."/>
            <person name="Pinowska A."/>
            <person name="Traller J.C."/>
            <person name="Smith S.R."/>
            <person name="McClure R."/>
            <person name="Beliaev A."/>
            <person name="Bohutskyi P."/>
            <person name="Hill E.A."/>
            <person name="Rabines A."/>
            <person name="Zheng H."/>
            <person name="Allen L.Z."/>
            <person name="Kuo A."/>
            <person name="Grigoriev I.V."/>
            <person name="Allen A.E."/>
            <person name="Hazlebeck D."/>
            <person name="Allen E.E."/>
        </authorList>
    </citation>
    <scope>NUCLEOTIDE SEQUENCE</scope>
    <source>
        <strain evidence="1">Hildebrandi</strain>
    </source>
</reference>
<organism evidence="1 2">
    <name type="scientific">Nitzschia inconspicua</name>
    <dbReference type="NCBI Taxonomy" id="303405"/>
    <lineage>
        <taxon>Eukaryota</taxon>
        <taxon>Sar</taxon>
        <taxon>Stramenopiles</taxon>
        <taxon>Ochrophyta</taxon>
        <taxon>Bacillariophyta</taxon>
        <taxon>Bacillariophyceae</taxon>
        <taxon>Bacillariophycidae</taxon>
        <taxon>Bacillariales</taxon>
        <taxon>Bacillariaceae</taxon>
        <taxon>Nitzschia</taxon>
    </lineage>
</organism>
<evidence type="ECO:0000313" key="1">
    <source>
        <dbReference type="EMBL" id="KAG7349574.1"/>
    </source>
</evidence>
<comment type="caution">
    <text evidence="1">The sequence shown here is derived from an EMBL/GenBank/DDBJ whole genome shotgun (WGS) entry which is preliminary data.</text>
</comment>
<accession>A0A9K3PLN8</accession>
<gene>
    <name evidence="1" type="ORF">IV203_012171</name>
</gene>
<proteinExistence type="predicted"/>
<reference evidence="1" key="2">
    <citation type="submission" date="2021-04" db="EMBL/GenBank/DDBJ databases">
        <authorList>
            <person name="Podell S."/>
        </authorList>
    </citation>
    <scope>NUCLEOTIDE SEQUENCE</scope>
    <source>
        <strain evidence="1">Hildebrandi</strain>
    </source>
</reference>